<sequence length="58" mass="6721">MSTYDVYAILPLASTAVSDHCRVLPRRLENIGTQFFELFPRSWRRIIGKNMHKADKLG</sequence>
<dbReference type="Proteomes" id="UP000198599">
    <property type="component" value="Unassembled WGS sequence"/>
</dbReference>
<dbReference type="EMBL" id="FOVP01000061">
    <property type="protein sequence ID" value="SFO44311.1"/>
    <property type="molecule type" value="Genomic_DNA"/>
</dbReference>
<keyword evidence="2" id="KW-1185">Reference proteome</keyword>
<dbReference type="AlphaFoldDB" id="A0A1I5H905"/>
<evidence type="ECO:0000313" key="2">
    <source>
        <dbReference type="Proteomes" id="UP000198599"/>
    </source>
</evidence>
<evidence type="ECO:0000313" key="1">
    <source>
        <dbReference type="EMBL" id="SFO44311.1"/>
    </source>
</evidence>
<organism evidence="1 2">
    <name type="scientific">Roseovarius lutimaris</name>
    <dbReference type="NCBI Taxonomy" id="1005928"/>
    <lineage>
        <taxon>Bacteria</taxon>
        <taxon>Pseudomonadati</taxon>
        <taxon>Pseudomonadota</taxon>
        <taxon>Alphaproteobacteria</taxon>
        <taxon>Rhodobacterales</taxon>
        <taxon>Roseobacteraceae</taxon>
        <taxon>Roseovarius</taxon>
    </lineage>
</organism>
<accession>A0A1I5H905</accession>
<proteinExistence type="predicted"/>
<name>A0A1I5H905_9RHOB</name>
<protein>
    <submittedName>
        <fullName evidence="1">Uncharacterized protein</fullName>
    </submittedName>
</protein>
<gene>
    <name evidence="1" type="ORF">SAMN04487859_1614</name>
</gene>
<reference evidence="2" key="1">
    <citation type="submission" date="2016-10" db="EMBL/GenBank/DDBJ databases">
        <authorList>
            <person name="Varghese N."/>
            <person name="Submissions S."/>
        </authorList>
    </citation>
    <scope>NUCLEOTIDE SEQUENCE [LARGE SCALE GENOMIC DNA]</scope>
    <source>
        <strain evidence="2">DSM 28463</strain>
    </source>
</reference>